<evidence type="ECO:0000313" key="9">
    <source>
        <dbReference type="Proteomes" id="UP000828251"/>
    </source>
</evidence>
<dbReference type="AlphaFoldDB" id="A0A9D3UZ28"/>
<evidence type="ECO:0000256" key="4">
    <source>
        <dbReference type="ARBA" id="ARBA00023015"/>
    </source>
</evidence>
<dbReference type="GO" id="GO:0008270">
    <property type="term" value="F:zinc ion binding"/>
    <property type="evidence" value="ECO:0007669"/>
    <property type="project" value="UniProtKB-KW"/>
</dbReference>
<dbReference type="Proteomes" id="UP000828251">
    <property type="component" value="Unassembled WGS sequence"/>
</dbReference>
<organism evidence="8 9">
    <name type="scientific">Gossypium stocksii</name>
    <dbReference type="NCBI Taxonomy" id="47602"/>
    <lineage>
        <taxon>Eukaryota</taxon>
        <taxon>Viridiplantae</taxon>
        <taxon>Streptophyta</taxon>
        <taxon>Embryophyta</taxon>
        <taxon>Tracheophyta</taxon>
        <taxon>Spermatophyta</taxon>
        <taxon>Magnoliopsida</taxon>
        <taxon>eudicotyledons</taxon>
        <taxon>Gunneridae</taxon>
        <taxon>Pentapetalae</taxon>
        <taxon>rosids</taxon>
        <taxon>malvids</taxon>
        <taxon>Malvales</taxon>
        <taxon>Malvaceae</taxon>
        <taxon>Malvoideae</taxon>
        <taxon>Gossypium</taxon>
    </lineage>
</organism>
<accession>A0A9D3UZ28</accession>
<evidence type="ECO:0000256" key="6">
    <source>
        <dbReference type="SAM" id="MobiDB-lite"/>
    </source>
</evidence>
<keyword evidence="5" id="KW-0804">Transcription</keyword>
<keyword evidence="3" id="KW-0862">Zinc</keyword>
<reference evidence="8 9" key="1">
    <citation type="journal article" date="2021" name="Plant Biotechnol. J.">
        <title>Multi-omics assisted identification of the key and species-specific regulatory components of drought-tolerant mechanisms in Gossypium stocksii.</title>
        <authorList>
            <person name="Yu D."/>
            <person name="Ke L."/>
            <person name="Zhang D."/>
            <person name="Wu Y."/>
            <person name="Sun Y."/>
            <person name="Mei J."/>
            <person name="Sun J."/>
            <person name="Sun Y."/>
        </authorList>
    </citation>
    <scope>NUCLEOTIDE SEQUENCE [LARGE SCALE GENOMIC DNA]</scope>
    <source>
        <strain evidence="9">cv. E1</strain>
        <tissue evidence="8">Leaf</tissue>
    </source>
</reference>
<gene>
    <name evidence="8" type="ORF">J1N35_029852</name>
</gene>
<dbReference type="PANTHER" id="PTHR46481">
    <property type="entry name" value="ZINC FINGER BED DOMAIN-CONTAINING PROTEIN 4"/>
    <property type="match status" value="1"/>
</dbReference>
<dbReference type="GO" id="GO:0003677">
    <property type="term" value="F:DNA binding"/>
    <property type="evidence" value="ECO:0007669"/>
    <property type="project" value="InterPro"/>
</dbReference>
<keyword evidence="1" id="KW-0479">Metal-binding</keyword>
<keyword evidence="9" id="KW-1185">Reference proteome</keyword>
<comment type="caution">
    <text evidence="8">The sequence shown here is derived from an EMBL/GenBank/DDBJ whole genome shotgun (WGS) entry which is preliminary data.</text>
</comment>
<dbReference type="InterPro" id="IPR003656">
    <property type="entry name" value="Znf_BED"/>
</dbReference>
<evidence type="ECO:0000256" key="2">
    <source>
        <dbReference type="ARBA" id="ARBA00022771"/>
    </source>
</evidence>
<sequence length="259" mass="30189">MTQYHPKSPKAKKALQEATHTSPTKAVYITKKGNNRRRTKPKAPCWQHFSKYSTEDGENRAKCNYYDVTYTMETGASTTNLNNHLKTCSRKPRGNTSDLKQVELAFTKSSQENVDLSTWVFNQDDIKNALINMIIVDDLPFKFVEWEGFKFFIFIACPRFHLLSRWTIRKCCLDLFNSMKNTLKQSLQKETSRICLTIDTWTSLQRISYMVLTAHRIDDEWKLQKRIINFCPIFGLGGLRRSLQLLLITHLLTILLLII</sequence>
<feature type="domain" description="BED-type" evidence="7">
    <location>
        <begin position="44"/>
        <end position="88"/>
    </location>
</feature>
<feature type="region of interest" description="Disordered" evidence="6">
    <location>
        <begin position="1"/>
        <end position="25"/>
    </location>
</feature>
<dbReference type="OrthoDB" id="998084at2759"/>
<dbReference type="EMBL" id="JAIQCV010000009">
    <property type="protein sequence ID" value="KAH1064865.1"/>
    <property type="molecule type" value="Genomic_DNA"/>
</dbReference>
<evidence type="ECO:0000313" key="8">
    <source>
        <dbReference type="EMBL" id="KAH1064865.1"/>
    </source>
</evidence>
<keyword evidence="4" id="KW-0805">Transcription regulation</keyword>
<dbReference type="PANTHER" id="PTHR46481:SF7">
    <property type="entry name" value="ZINC FINGER BED DOMAIN-CONTAINING PROTEIN RICESLEEPER 2-LIKE"/>
    <property type="match status" value="1"/>
</dbReference>
<name>A0A9D3UZ28_9ROSI</name>
<proteinExistence type="predicted"/>
<evidence type="ECO:0000259" key="7">
    <source>
        <dbReference type="Pfam" id="PF02892"/>
    </source>
</evidence>
<evidence type="ECO:0000256" key="3">
    <source>
        <dbReference type="ARBA" id="ARBA00022833"/>
    </source>
</evidence>
<protein>
    <recommendedName>
        <fullName evidence="7">BED-type domain-containing protein</fullName>
    </recommendedName>
</protein>
<dbReference type="InterPro" id="IPR052035">
    <property type="entry name" value="ZnF_BED_domain_contain"/>
</dbReference>
<dbReference type="Pfam" id="PF02892">
    <property type="entry name" value="zf-BED"/>
    <property type="match status" value="1"/>
</dbReference>
<dbReference type="SMART" id="SM00614">
    <property type="entry name" value="ZnF_BED"/>
    <property type="match status" value="1"/>
</dbReference>
<evidence type="ECO:0000256" key="1">
    <source>
        <dbReference type="ARBA" id="ARBA00022723"/>
    </source>
</evidence>
<keyword evidence="2" id="KW-0863">Zinc-finger</keyword>
<evidence type="ECO:0000256" key="5">
    <source>
        <dbReference type="ARBA" id="ARBA00023163"/>
    </source>
</evidence>